<organism evidence="2 3">
    <name type="scientific">Halomonas flagellata</name>
    <dbReference type="NCBI Taxonomy" id="2920385"/>
    <lineage>
        <taxon>Bacteria</taxon>
        <taxon>Pseudomonadati</taxon>
        <taxon>Pseudomonadota</taxon>
        <taxon>Gammaproteobacteria</taxon>
        <taxon>Oceanospirillales</taxon>
        <taxon>Halomonadaceae</taxon>
        <taxon>Halomonas</taxon>
    </lineage>
</organism>
<evidence type="ECO:0000259" key="1">
    <source>
        <dbReference type="Pfam" id="PF06223"/>
    </source>
</evidence>
<evidence type="ECO:0000313" key="3">
    <source>
        <dbReference type="Proteomes" id="UP001202117"/>
    </source>
</evidence>
<dbReference type="Proteomes" id="UP001202117">
    <property type="component" value="Unassembled WGS sequence"/>
</dbReference>
<protein>
    <recommendedName>
        <fullName evidence="1">Minor tail T domain-containing protein</fullName>
    </recommendedName>
</protein>
<accession>A0ABS9RU57</accession>
<keyword evidence="3" id="KW-1185">Reference proteome</keyword>
<name>A0ABS9RU57_9GAMM</name>
<dbReference type="RefSeq" id="WP_240568051.1">
    <property type="nucleotide sequence ID" value="NZ_JAKVPY010000009.1"/>
</dbReference>
<reference evidence="2 3" key="1">
    <citation type="submission" date="2022-02" db="EMBL/GenBank/DDBJ databases">
        <title>Halomonas fukangensis sp. nov., a halophilic bacterium isolated from a bulk soil of Kalidium foliatum at Fukang.</title>
        <authorList>
            <person name="Huang Y."/>
        </authorList>
    </citation>
    <scope>NUCLEOTIDE SEQUENCE [LARGE SCALE GENOMIC DNA]</scope>
    <source>
        <strain evidence="2 3">EGI 63088</strain>
    </source>
</reference>
<dbReference type="Pfam" id="PF06223">
    <property type="entry name" value="Phage_tail_T"/>
    <property type="match status" value="1"/>
</dbReference>
<comment type="caution">
    <text evidence="2">The sequence shown here is derived from an EMBL/GenBank/DDBJ whole genome shotgun (WGS) entry which is preliminary data.</text>
</comment>
<feature type="domain" description="Minor tail T" evidence="1">
    <location>
        <begin position="23"/>
        <end position="89"/>
    </location>
</feature>
<gene>
    <name evidence="2" type="ORF">MKP05_09390</name>
</gene>
<dbReference type="InterPro" id="IPR009350">
    <property type="entry name" value="Phage_tail_T"/>
</dbReference>
<evidence type="ECO:0000313" key="2">
    <source>
        <dbReference type="EMBL" id="MCH4563342.1"/>
    </source>
</evidence>
<dbReference type="EMBL" id="JAKVPY010000009">
    <property type="protein sequence ID" value="MCH4563342.1"/>
    <property type="molecule type" value="Genomic_DNA"/>
</dbReference>
<proteinExistence type="predicted"/>
<sequence length="93" mass="10817">MWHELVMHGIGGRTVAEAQSRMSYTEFCRWLAYRRKRGSLHPGLRADRGAAMLATLYANAHRKKSDTPLSLYTFLPFEEEPPITLERAMELWH</sequence>